<dbReference type="InterPro" id="IPR011990">
    <property type="entry name" value="TPR-like_helical_dom_sf"/>
</dbReference>
<feature type="repeat" description="TPR" evidence="8">
    <location>
        <begin position="111"/>
        <end position="144"/>
    </location>
</feature>
<reference evidence="11 12" key="1">
    <citation type="submission" date="2018-09" db="EMBL/GenBank/DDBJ databases">
        <title>Whole genome based analysis of evolution and adaptive divergence in Indian and Brazilian strains of Azospirillum brasilense.</title>
        <authorList>
            <person name="Singh C."/>
            <person name="Tripathi A.K."/>
        </authorList>
    </citation>
    <scope>NUCLEOTIDE SEQUENCE [LARGE SCALE GENOMIC DNA]</scope>
    <source>
        <strain evidence="11 12">MTCC4038</strain>
        <plasmid evidence="11 12">p1</plasmid>
    </source>
</reference>
<evidence type="ECO:0000313" key="12">
    <source>
        <dbReference type="Proteomes" id="UP000298774"/>
    </source>
</evidence>
<gene>
    <name evidence="11" type="ORF">D3868_16920</name>
    <name evidence="10" type="ORF">SIM66_12570</name>
</gene>
<dbReference type="Gene3D" id="1.25.40.10">
    <property type="entry name" value="Tetratricopeptide repeat domain"/>
    <property type="match status" value="3"/>
</dbReference>
<dbReference type="GO" id="GO:0097363">
    <property type="term" value="F:protein O-acetylglucosaminyltransferase activity"/>
    <property type="evidence" value="ECO:0007669"/>
    <property type="project" value="UniProtKB-EC"/>
</dbReference>
<geneLocation type="plasmid" evidence="11 12">
    <name>p1</name>
</geneLocation>
<accession>A0A0N7I8N4</accession>
<keyword evidence="13" id="KW-1185">Reference proteome</keyword>
<evidence type="ECO:0000256" key="1">
    <source>
        <dbReference type="ARBA" id="ARBA00004922"/>
    </source>
</evidence>
<dbReference type="GeneID" id="56451460"/>
<dbReference type="InterPro" id="IPR029489">
    <property type="entry name" value="OGT/SEC/SPY_C"/>
</dbReference>
<evidence type="ECO:0000256" key="5">
    <source>
        <dbReference type="ARBA" id="ARBA00022679"/>
    </source>
</evidence>
<evidence type="ECO:0000256" key="8">
    <source>
        <dbReference type="PROSITE-ProRule" id="PRU00339"/>
    </source>
</evidence>
<reference evidence="10 13" key="2">
    <citation type="submission" date="2023-11" db="EMBL/GenBank/DDBJ databases">
        <title>MicrobeMod: A computational toolkit for identifying prokaryotic methylation and restriction-modification with nanopore sequencing.</title>
        <authorList>
            <person name="Crits-Christoph A."/>
            <person name="Kang S.C."/>
            <person name="Lee H."/>
            <person name="Ostrov N."/>
        </authorList>
    </citation>
    <scope>NUCLEOTIDE SEQUENCE [LARGE SCALE GENOMIC DNA]</scope>
    <source>
        <strain evidence="10 13">ATCC 29145</strain>
    </source>
</reference>
<dbReference type="SUPFAM" id="SSF48452">
    <property type="entry name" value="TPR-like"/>
    <property type="match status" value="2"/>
</dbReference>
<evidence type="ECO:0000256" key="4">
    <source>
        <dbReference type="ARBA" id="ARBA00022676"/>
    </source>
</evidence>
<protein>
    <recommendedName>
        <fullName evidence="3">protein O-GlcNAc transferase</fullName>
        <ecNumber evidence="3">2.4.1.255</ecNumber>
    </recommendedName>
</protein>
<evidence type="ECO:0000313" key="11">
    <source>
        <dbReference type="EMBL" id="QCO10753.1"/>
    </source>
</evidence>
<dbReference type="GO" id="GO:0006629">
    <property type="term" value="P:lipid metabolic process"/>
    <property type="evidence" value="ECO:0007669"/>
    <property type="project" value="InterPro"/>
</dbReference>
<name>A0A0N7I8N4_AZOBR</name>
<keyword evidence="6" id="KW-0677">Repeat</keyword>
<evidence type="ECO:0000313" key="10">
    <source>
        <dbReference type="EMBL" id="MDX5952022.1"/>
    </source>
</evidence>
<dbReference type="Pfam" id="PF13844">
    <property type="entry name" value="Glyco_transf_41"/>
    <property type="match status" value="2"/>
</dbReference>
<dbReference type="PANTHER" id="PTHR44998:SF1">
    <property type="entry name" value="UDP-N-ACETYLGLUCOSAMINE--PEPTIDE N-ACETYLGLUCOSAMINYLTRANSFERASE 110 KDA SUBUNIT"/>
    <property type="match status" value="1"/>
</dbReference>
<dbReference type="GO" id="GO:0004435">
    <property type="term" value="F:phosphatidylinositol-4,5-bisphosphate phospholipase C activity"/>
    <property type="evidence" value="ECO:0007669"/>
    <property type="project" value="InterPro"/>
</dbReference>
<dbReference type="EC" id="2.4.1.255" evidence="3"/>
<feature type="repeat" description="TPR" evidence="8">
    <location>
        <begin position="314"/>
        <end position="347"/>
    </location>
</feature>
<dbReference type="AlphaFoldDB" id="A0A0N7I8N4"/>
<comment type="pathway">
    <text evidence="1">Protein modification; protein glycosylation.</text>
</comment>
<sequence>MDHPETAERAAALHRQAVAAQREGRVREAVALFQQALALRKDVDIYLDFGGLLAGLSQWGPAGAVYAAALKLAPDSPDAHYGVALSHHAQGRPAEAEPHYRAVLAGCPGLGAVWNNLGVALQEQGRPAEAETAYREALRHQPEDAGTWKNLAVALDSLCRTDEAEAAYRAALSRNPEHAVSLNNLGGLVLAAGRPDEAWRIGCRMVALNPADRNGWMLLGNAAHAAGRRGEAVRASAVAVRLAPDDPAPRHNLANALAAAGRRDEAVAEYRAVLGLQPDSPAAVDLAMELLGQHDMAGALALLRGALARHPDHVLAWRILGQTLAGALRPDAALDALRRAVALDPGDPAGWEDLAAAATLADRVAPSIEALRRVRRLSPAYNPALAQLVQQQRHACDWRDLPALEGDLIGRMRAGALGVPPFGLLAVHTTPADQRAAAERWARQKARGVPAVARPAVAGDGRLRIGYLSADFHEHATAYLMAELLERHDRMRFAVTAYSTGIDDGSPMRRRLTAAVERFVDLRDRSDRDAAQAIAADGIDILVDLKGYTAFARTAILAARPAPVQVNWLGYPGTMGADFIDVILADAATIPPGEESFYSEAVVRLPHCYQPNDRHRAIAERTPSRADCGLPEDGFVFCCFNSPYKLTPALFDVWARLLRAVPGSVLWLYAGNPLVAGNLRREAVARGVAPERLVFAPPRPLAEHLARHRRADLFLDTLPYNAHTTASDALWTGLPVVTCRGATFAGRVAASLLETVGLPELVTDSPAAYEVLALGLARDPARLAGLKARLVAARTASPLFDGDRFARDLEDAYRAIWQRFAPAGDPR</sequence>
<keyword evidence="7 8" id="KW-0802">TPR repeat</keyword>
<dbReference type="RefSeq" id="WP_059399348.1">
    <property type="nucleotide sequence ID" value="NZ_CP012915.1"/>
</dbReference>
<evidence type="ECO:0000256" key="2">
    <source>
        <dbReference type="ARBA" id="ARBA00005386"/>
    </source>
</evidence>
<evidence type="ECO:0000256" key="7">
    <source>
        <dbReference type="ARBA" id="ARBA00022803"/>
    </source>
</evidence>
<dbReference type="InterPro" id="IPR019734">
    <property type="entry name" value="TPR_rpt"/>
</dbReference>
<keyword evidence="11" id="KW-0614">Plasmid</keyword>
<dbReference type="EMBL" id="CP032340">
    <property type="protein sequence ID" value="QCO10753.1"/>
    <property type="molecule type" value="Genomic_DNA"/>
</dbReference>
<dbReference type="EMBL" id="JAWXYC010000003">
    <property type="protein sequence ID" value="MDX5952022.1"/>
    <property type="molecule type" value="Genomic_DNA"/>
</dbReference>
<keyword evidence="4" id="KW-0328">Glycosyltransferase</keyword>
<dbReference type="Pfam" id="PF13181">
    <property type="entry name" value="TPR_8"/>
    <property type="match status" value="1"/>
</dbReference>
<keyword evidence="5" id="KW-0808">Transferase</keyword>
<dbReference type="Pfam" id="PF13432">
    <property type="entry name" value="TPR_16"/>
    <property type="match status" value="2"/>
</dbReference>
<dbReference type="Gene3D" id="3.40.50.2000">
    <property type="entry name" value="Glycogen Phosphorylase B"/>
    <property type="match status" value="1"/>
</dbReference>
<dbReference type="InterPro" id="IPR001711">
    <property type="entry name" value="PLipase_C_Pinositol-sp_Y"/>
</dbReference>
<evidence type="ECO:0000256" key="3">
    <source>
        <dbReference type="ARBA" id="ARBA00011970"/>
    </source>
</evidence>
<dbReference type="Proteomes" id="UP000298774">
    <property type="component" value="Plasmid p1"/>
</dbReference>
<dbReference type="Pfam" id="PF13424">
    <property type="entry name" value="TPR_12"/>
    <property type="match status" value="1"/>
</dbReference>
<dbReference type="GO" id="GO:0035556">
    <property type="term" value="P:intracellular signal transduction"/>
    <property type="evidence" value="ECO:0007669"/>
    <property type="project" value="InterPro"/>
</dbReference>
<evidence type="ECO:0000259" key="9">
    <source>
        <dbReference type="PROSITE" id="PS50008"/>
    </source>
</evidence>
<dbReference type="Pfam" id="PF13176">
    <property type="entry name" value="TPR_7"/>
    <property type="match status" value="1"/>
</dbReference>
<feature type="domain" description="PI-PLC Y-box" evidence="9">
    <location>
        <begin position="195"/>
        <end position="209"/>
    </location>
</feature>
<organism evidence="11 12">
    <name type="scientific">Azospirillum brasilense</name>
    <dbReference type="NCBI Taxonomy" id="192"/>
    <lineage>
        <taxon>Bacteria</taxon>
        <taxon>Pseudomonadati</taxon>
        <taxon>Pseudomonadota</taxon>
        <taxon>Alphaproteobacteria</taxon>
        <taxon>Rhodospirillales</taxon>
        <taxon>Azospirillaceae</taxon>
        <taxon>Azospirillum</taxon>
    </lineage>
</organism>
<dbReference type="SUPFAM" id="SSF53756">
    <property type="entry name" value="UDP-Glycosyltransferase/glycogen phosphorylase"/>
    <property type="match status" value="1"/>
</dbReference>
<dbReference type="PROSITE" id="PS50005">
    <property type="entry name" value="TPR"/>
    <property type="match status" value="2"/>
</dbReference>
<evidence type="ECO:0000313" key="13">
    <source>
        <dbReference type="Proteomes" id="UP001277471"/>
    </source>
</evidence>
<dbReference type="KEGG" id="abf:AMK58_20375"/>
<dbReference type="Proteomes" id="UP001277471">
    <property type="component" value="Unassembled WGS sequence"/>
</dbReference>
<dbReference type="PANTHER" id="PTHR44998">
    <property type="match status" value="1"/>
</dbReference>
<dbReference type="PROSITE" id="PS50008">
    <property type="entry name" value="PIPLC_Y_DOMAIN"/>
    <property type="match status" value="1"/>
</dbReference>
<dbReference type="SMART" id="SM00028">
    <property type="entry name" value="TPR"/>
    <property type="match status" value="8"/>
</dbReference>
<dbReference type="Gene3D" id="3.40.50.11380">
    <property type="match status" value="1"/>
</dbReference>
<evidence type="ECO:0000256" key="6">
    <source>
        <dbReference type="ARBA" id="ARBA00022737"/>
    </source>
</evidence>
<proteinExistence type="inferred from homology"/>
<comment type="similarity">
    <text evidence="2">Belongs to the glycosyltransferase 41 family. O-GlcNAc transferase subfamily.</text>
</comment>